<dbReference type="Gene3D" id="3.40.20.10">
    <property type="entry name" value="Severin"/>
    <property type="match status" value="1"/>
</dbReference>
<dbReference type="GO" id="GO:0003779">
    <property type="term" value="F:actin binding"/>
    <property type="evidence" value="ECO:0007669"/>
    <property type="project" value="InterPro"/>
</dbReference>
<dbReference type="PROSITE" id="PS51263">
    <property type="entry name" value="ADF_H"/>
    <property type="match status" value="1"/>
</dbReference>
<name>A0A3P9K8H7_ORYLA</name>
<reference evidence="3 4" key="2">
    <citation type="submission" date="2017-04" db="EMBL/GenBank/DDBJ databases">
        <title>CpG methylation of centromeres and impact of large insertions on vertebrate speciation.</title>
        <authorList>
            <person name="Ichikawa K."/>
            <person name="Yoshimura J."/>
            <person name="Morishita S."/>
        </authorList>
    </citation>
    <scope>NUCLEOTIDE SEQUENCE</scope>
    <source>
        <strain evidence="3 4">HNI</strain>
    </source>
</reference>
<dbReference type="InterPro" id="IPR002108">
    <property type="entry name" value="ADF-H"/>
</dbReference>
<evidence type="ECO:0000313" key="4">
    <source>
        <dbReference type="Proteomes" id="UP000265180"/>
    </source>
</evidence>
<dbReference type="Pfam" id="PF00241">
    <property type="entry name" value="Cofilin_ADF"/>
    <property type="match status" value="1"/>
</dbReference>
<proteinExistence type="predicted"/>
<reference key="1">
    <citation type="journal article" date="2007" name="Nature">
        <title>The medaka draft genome and insights into vertebrate genome evolution.</title>
        <authorList>
            <person name="Kasahara M."/>
            <person name="Naruse K."/>
            <person name="Sasaki S."/>
            <person name="Nakatani Y."/>
            <person name="Qu W."/>
            <person name="Ahsan B."/>
            <person name="Yamada T."/>
            <person name="Nagayasu Y."/>
            <person name="Doi K."/>
            <person name="Kasai Y."/>
            <person name="Jindo T."/>
            <person name="Kobayashi D."/>
            <person name="Shimada A."/>
            <person name="Toyoda A."/>
            <person name="Kuroki Y."/>
            <person name="Fujiyama A."/>
            <person name="Sasaki T."/>
            <person name="Shimizu A."/>
            <person name="Asakawa S."/>
            <person name="Shimizu N."/>
            <person name="Hashimoto S."/>
            <person name="Yang J."/>
            <person name="Lee Y."/>
            <person name="Matsushima K."/>
            <person name="Sugano S."/>
            <person name="Sakaizumi M."/>
            <person name="Narita T."/>
            <person name="Ohishi K."/>
            <person name="Haga S."/>
            <person name="Ohta F."/>
            <person name="Nomoto H."/>
            <person name="Nogata K."/>
            <person name="Morishita T."/>
            <person name="Endo T."/>
            <person name="Shin-I T."/>
            <person name="Takeda H."/>
            <person name="Morishita S."/>
            <person name="Kohara Y."/>
        </authorList>
    </citation>
    <scope>NUCLEOTIDE SEQUENCE [LARGE SCALE GENOMIC DNA]</scope>
    <source>
        <strain>Hd-rR</strain>
    </source>
</reference>
<evidence type="ECO:0000259" key="2">
    <source>
        <dbReference type="PROSITE" id="PS51263"/>
    </source>
</evidence>
<dbReference type="Proteomes" id="UP000265180">
    <property type="component" value="Chromosome 23"/>
</dbReference>
<dbReference type="InterPro" id="IPR029006">
    <property type="entry name" value="ADF-H/Gelsolin-like_dom_sf"/>
</dbReference>
<reference evidence="3" key="3">
    <citation type="submission" date="2025-08" db="UniProtKB">
        <authorList>
            <consortium name="Ensembl"/>
        </authorList>
    </citation>
    <scope>IDENTIFICATION</scope>
    <source>
        <strain evidence="3">HNI</strain>
    </source>
</reference>
<evidence type="ECO:0000256" key="1">
    <source>
        <dbReference type="SAM" id="MobiDB-lite"/>
    </source>
</evidence>
<reference evidence="3" key="4">
    <citation type="submission" date="2025-09" db="UniProtKB">
        <authorList>
            <consortium name="Ensembl"/>
        </authorList>
    </citation>
    <scope>IDENTIFICATION</scope>
    <source>
        <strain evidence="3">HNI</strain>
    </source>
</reference>
<feature type="region of interest" description="Disordered" evidence="1">
    <location>
        <begin position="21"/>
        <end position="53"/>
    </location>
</feature>
<organism evidence="3 4">
    <name type="scientific">Oryzias latipes</name>
    <name type="common">Japanese rice fish</name>
    <name type="synonym">Japanese killifish</name>
    <dbReference type="NCBI Taxonomy" id="8090"/>
    <lineage>
        <taxon>Eukaryota</taxon>
        <taxon>Metazoa</taxon>
        <taxon>Chordata</taxon>
        <taxon>Craniata</taxon>
        <taxon>Vertebrata</taxon>
        <taxon>Euteleostomi</taxon>
        <taxon>Actinopterygii</taxon>
        <taxon>Neopterygii</taxon>
        <taxon>Teleostei</taxon>
        <taxon>Neoteleostei</taxon>
        <taxon>Acanthomorphata</taxon>
        <taxon>Ovalentaria</taxon>
        <taxon>Atherinomorphae</taxon>
        <taxon>Beloniformes</taxon>
        <taxon>Adrianichthyidae</taxon>
        <taxon>Oryziinae</taxon>
        <taxon>Oryzias</taxon>
    </lineage>
</organism>
<protein>
    <recommendedName>
        <fullName evidence="2">ADF-H domain-containing protein</fullName>
    </recommendedName>
</protein>
<dbReference type="Ensembl" id="ENSORLT00020007446.1">
    <property type="protein sequence ID" value="ENSORLP00020004748.1"/>
    <property type="gene ID" value="ENSORLG00020005548.1"/>
</dbReference>
<evidence type="ECO:0000313" key="3">
    <source>
        <dbReference type="Ensembl" id="ENSORLP00020004748.1"/>
    </source>
</evidence>
<sequence>MRRRRKMRMMVLMTTTMMMKKKLSRSASLRPSAERKRRKNTRKSDRSAAPAVSVCARARAPAGRRELRTVKMTSVAKNMIGEIYSTANNGDQSERLRFVVLEYINGQIDVTVVFRQTELDGKDVFTFFQSLLEPKRARFILYDCHFQTKDSRRRKELVLVTWIPQSAASDQLSACIILRKPFHRLLPGIKLELQLKEPVSRNYFGQQLGKDVIRVEEKDISS</sequence>
<feature type="domain" description="ADF-H" evidence="2">
    <location>
        <begin position="72"/>
        <end position="222"/>
    </location>
</feature>
<accession>A0A3P9K8H7</accession>
<dbReference type="SUPFAM" id="SSF55753">
    <property type="entry name" value="Actin depolymerizing proteins"/>
    <property type="match status" value="1"/>
</dbReference>
<dbReference type="AlphaFoldDB" id="A0A3P9K8H7"/>